<feature type="region of interest" description="Disordered" evidence="1">
    <location>
        <begin position="374"/>
        <end position="394"/>
    </location>
</feature>
<organism evidence="2 3">
    <name type="scientific">Crucibulum laeve</name>
    <dbReference type="NCBI Taxonomy" id="68775"/>
    <lineage>
        <taxon>Eukaryota</taxon>
        <taxon>Fungi</taxon>
        <taxon>Dikarya</taxon>
        <taxon>Basidiomycota</taxon>
        <taxon>Agaricomycotina</taxon>
        <taxon>Agaricomycetes</taxon>
        <taxon>Agaricomycetidae</taxon>
        <taxon>Agaricales</taxon>
        <taxon>Agaricineae</taxon>
        <taxon>Nidulariaceae</taxon>
        <taxon>Crucibulum</taxon>
    </lineage>
</organism>
<feature type="region of interest" description="Disordered" evidence="1">
    <location>
        <begin position="466"/>
        <end position="485"/>
    </location>
</feature>
<evidence type="ECO:0000313" key="3">
    <source>
        <dbReference type="Proteomes" id="UP000308652"/>
    </source>
</evidence>
<feature type="region of interest" description="Disordered" evidence="1">
    <location>
        <begin position="649"/>
        <end position="677"/>
    </location>
</feature>
<sequence>MEIDLALRLPSNTPYSSITPLTRVCSQNRCGTILNSGYSMTNMCEKCLARRKAHEFIGPKCNSRDTSSMDMSTAALSMSWVDMSGPVNMDTGAKQNMNGYGPFFQTRQQQPPVQVTPSQLPRQVPIPIWKATMVIPQSIPTPTSPTHDLSSHFNSHGEPVPTPARQPPQSLTSVSQTQTSVSTTRPMVPMGNILSYPDSSRSQTTAGLCATYRCGAIMPEHMPGDKCQRCCIRTLASHASNSKISDQRVERKSGKERQSNDRSDNSLAAALNRAAAANIYTPVAPLVPQLEVNAEPEDEMDLASFVMFAISDTTMDEDEFDEDVDIDLEFCYPDEAKPKVPAPVAIPRKCAPVKLRPSLSTSADVSRAPQMIPSQQPIQPIPRSHYEPADNTPSPSNTLRLCSLPNCTGIIPPDSNALRCFSCVRNSWKSRTVWTAPVAIEAPIPLPRRVSKVEKEKKVVKWADQAGENDREDKNIGGTKSKPKERLMLRIPKRGKKANTGSPGATQSLTQETPVIEGDAVQVPEPYTSSNDASPAGIVVKAANVYDTTTATVAVDHSNMDVDDPTPVVAGFTGGEDGSVSTSSAQADVVQLASTNGSCPSPKIFSKTNDGPPSQSSTGDDTTLSMPIDTQSGSEDVLQLLSTKHFNEASVSNGSEPTSLPNIDSLDTSTGPESVSGWDTDLTQLSDSLDEGECEINASSEPEQESQPTRTGLKICIPARSQSSSGHKCSIKKCNQIMPPGYHWKCCVMCRARTREYQRKRQNLKGRHTRLDVEMEKLQSGVPVNELYSLSEPASEVMLVPDEGSVVSGARVCSIRACGHIIPHPQEYRWKMCGGCRERTRERRRRKEVKSRLEAGLPPIEDRNSDNDIHSGRLNAMVNPIPGRCSSSDCGMLVDPSSESKECEQCIARRNGLAWKPTRLKSRKRNIKPPSDNVLTTRNISVVKRHGPSPYPEYKSSLALLYDFQLRLSGFLEAQSYYFLCKSNGLVSNVSGASVFGFDGEYSTVAMDFDIAKRREKVVLRILRVKESMERTGQLRFAPDKWVATVDDGIVTRFKCIHQAPILQQDTQSVGKQTYAVKNMQGELEITVLADHSHQFLPGQRTIVRFRLVG</sequence>
<keyword evidence="3" id="KW-1185">Reference proteome</keyword>
<feature type="compositionally biased region" description="Polar residues" evidence="1">
    <location>
        <begin position="579"/>
        <end position="599"/>
    </location>
</feature>
<feature type="compositionally biased region" description="Low complexity" evidence="1">
    <location>
        <begin position="167"/>
        <end position="184"/>
    </location>
</feature>
<accession>A0A5C3LW04</accession>
<feature type="region of interest" description="Disordered" evidence="1">
    <location>
        <begin position="241"/>
        <end position="265"/>
    </location>
</feature>
<feature type="compositionally biased region" description="Basic and acidic residues" evidence="1">
    <location>
        <begin position="245"/>
        <end position="264"/>
    </location>
</feature>
<proteinExistence type="predicted"/>
<feature type="region of interest" description="Disordered" evidence="1">
    <location>
        <begin position="140"/>
        <end position="190"/>
    </location>
</feature>
<feature type="compositionally biased region" description="Polar residues" evidence="1">
    <location>
        <begin position="499"/>
        <end position="513"/>
    </location>
</feature>
<name>A0A5C3LW04_9AGAR</name>
<feature type="compositionally biased region" description="Polar residues" evidence="1">
    <location>
        <begin position="649"/>
        <end position="673"/>
    </location>
</feature>
<feature type="region of interest" description="Disordered" evidence="1">
    <location>
        <begin position="492"/>
        <end position="515"/>
    </location>
</feature>
<reference evidence="2 3" key="1">
    <citation type="journal article" date="2019" name="Nat. Ecol. Evol.">
        <title>Megaphylogeny resolves global patterns of mushroom evolution.</title>
        <authorList>
            <person name="Varga T."/>
            <person name="Krizsan K."/>
            <person name="Foldi C."/>
            <person name="Dima B."/>
            <person name="Sanchez-Garcia M."/>
            <person name="Sanchez-Ramirez S."/>
            <person name="Szollosi G.J."/>
            <person name="Szarkandi J.G."/>
            <person name="Papp V."/>
            <person name="Albert L."/>
            <person name="Andreopoulos W."/>
            <person name="Angelini C."/>
            <person name="Antonin V."/>
            <person name="Barry K.W."/>
            <person name="Bougher N.L."/>
            <person name="Buchanan P."/>
            <person name="Buyck B."/>
            <person name="Bense V."/>
            <person name="Catcheside P."/>
            <person name="Chovatia M."/>
            <person name="Cooper J."/>
            <person name="Damon W."/>
            <person name="Desjardin D."/>
            <person name="Finy P."/>
            <person name="Geml J."/>
            <person name="Haridas S."/>
            <person name="Hughes K."/>
            <person name="Justo A."/>
            <person name="Karasinski D."/>
            <person name="Kautmanova I."/>
            <person name="Kiss B."/>
            <person name="Kocsube S."/>
            <person name="Kotiranta H."/>
            <person name="LaButti K.M."/>
            <person name="Lechner B.E."/>
            <person name="Liimatainen K."/>
            <person name="Lipzen A."/>
            <person name="Lukacs Z."/>
            <person name="Mihaltcheva S."/>
            <person name="Morgado L.N."/>
            <person name="Niskanen T."/>
            <person name="Noordeloos M.E."/>
            <person name="Ohm R.A."/>
            <person name="Ortiz-Santana B."/>
            <person name="Ovrebo C."/>
            <person name="Racz N."/>
            <person name="Riley R."/>
            <person name="Savchenko A."/>
            <person name="Shiryaev A."/>
            <person name="Soop K."/>
            <person name="Spirin V."/>
            <person name="Szebenyi C."/>
            <person name="Tomsovsky M."/>
            <person name="Tulloss R.E."/>
            <person name="Uehling J."/>
            <person name="Grigoriev I.V."/>
            <person name="Vagvolgyi C."/>
            <person name="Papp T."/>
            <person name="Martin F.M."/>
            <person name="Miettinen O."/>
            <person name="Hibbett D.S."/>
            <person name="Nagy L.G."/>
        </authorList>
    </citation>
    <scope>NUCLEOTIDE SEQUENCE [LARGE SCALE GENOMIC DNA]</scope>
    <source>
        <strain evidence="2 3">CBS 166.37</strain>
    </source>
</reference>
<feature type="compositionally biased region" description="Polar residues" evidence="1">
    <location>
        <begin position="606"/>
        <end position="630"/>
    </location>
</feature>
<dbReference type="OrthoDB" id="3266602at2759"/>
<dbReference type="Proteomes" id="UP000308652">
    <property type="component" value="Unassembled WGS sequence"/>
</dbReference>
<evidence type="ECO:0000256" key="1">
    <source>
        <dbReference type="SAM" id="MobiDB-lite"/>
    </source>
</evidence>
<dbReference type="AlphaFoldDB" id="A0A5C3LW04"/>
<dbReference type="EMBL" id="ML213613">
    <property type="protein sequence ID" value="TFK36543.1"/>
    <property type="molecule type" value="Genomic_DNA"/>
</dbReference>
<feature type="region of interest" description="Disordered" evidence="1">
    <location>
        <begin position="558"/>
        <end position="630"/>
    </location>
</feature>
<evidence type="ECO:0000313" key="2">
    <source>
        <dbReference type="EMBL" id="TFK36543.1"/>
    </source>
</evidence>
<protein>
    <submittedName>
        <fullName evidence="2">Uncharacterized protein</fullName>
    </submittedName>
</protein>
<gene>
    <name evidence="2" type="ORF">BDQ12DRAFT_736884</name>
</gene>